<proteinExistence type="predicted"/>
<reference evidence="2 3" key="1">
    <citation type="journal article" date="2025" name="Anaerobe">
        <title>Description of Anaerococcus kampingiae sp. nov., Anaerococcus groningensis sp. nov., Anaerococcus martiniensis sp. nov., and Anaerococcus cruorum sp. nov., isolated from human clinical specimens.</title>
        <authorList>
            <person name="Boiten K.E."/>
            <person name="Meijer J."/>
            <person name="van Wezel E.M."/>
            <person name="Veloo A.C.M."/>
        </authorList>
    </citation>
    <scope>NUCLEOTIDE SEQUENCE [LARGE SCALE GENOMIC DNA]</scope>
    <source>
        <strain evidence="2 3">ENR0874</strain>
    </source>
</reference>
<evidence type="ECO:0000313" key="2">
    <source>
        <dbReference type="EMBL" id="MFO3666349.1"/>
    </source>
</evidence>
<evidence type="ECO:0000313" key="3">
    <source>
        <dbReference type="Proteomes" id="UP001637994"/>
    </source>
</evidence>
<dbReference type="RefSeq" id="WP_106460758.1">
    <property type="nucleotide sequence ID" value="NZ_JBGMEF010000004.1"/>
</dbReference>
<keyword evidence="1" id="KW-1133">Transmembrane helix</keyword>
<feature type="transmembrane region" description="Helical" evidence="1">
    <location>
        <begin position="58"/>
        <end position="76"/>
    </location>
</feature>
<organism evidence="2 3">
    <name type="scientific">Anaerococcus kampingae</name>
    <dbReference type="NCBI Taxonomy" id="3115614"/>
    <lineage>
        <taxon>Bacteria</taxon>
        <taxon>Bacillati</taxon>
        <taxon>Bacillota</taxon>
        <taxon>Tissierellia</taxon>
        <taxon>Tissierellales</taxon>
        <taxon>Peptoniphilaceae</taxon>
        <taxon>Anaerococcus</taxon>
    </lineage>
</organism>
<evidence type="ECO:0000256" key="1">
    <source>
        <dbReference type="SAM" id="Phobius"/>
    </source>
</evidence>
<keyword evidence="3" id="KW-1185">Reference proteome</keyword>
<gene>
    <name evidence="2" type="ORF">ACCQ42_00985</name>
</gene>
<protein>
    <submittedName>
        <fullName evidence="2">Uncharacterized protein</fullName>
    </submittedName>
</protein>
<feature type="transmembrane region" description="Helical" evidence="1">
    <location>
        <begin position="163"/>
        <end position="186"/>
    </location>
</feature>
<dbReference type="Proteomes" id="UP001637994">
    <property type="component" value="Unassembled WGS sequence"/>
</dbReference>
<feature type="transmembrane region" description="Helical" evidence="1">
    <location>
        <begin position="192"/>
        <end position="211"/>
    </location>
</feature>
<name>A0ABW9MBR2_9FIRM</name>
<keyword evidence="1" id="KW-0812">Transmembrane</keyword>
<accession>A0ABW9MBR2</accession>
<comment type="caution">
    <text evidence="2">The sequence shown here is derived from an EMBL/GenBank/DDBJ whole genome shotgun (WGS) entry which is preliminary data.</text>
</comment>
<feature type="transmembrane region" description="Helical" evidence="1">
    <location>
        <begin position="97"/>
        <end position="118"/>
    </location>
</feature>
<dbReference type="EMBL" id="JBGMEF010000004">
    <property type="protein sequence ID" value="MFO3666349.1"/>
    <property type="molecule type" value="Genomic_DNA"/>
</dbReference>
<feature type="transmembrane region" description="Helical" evidence="1">
    <location>
        <begin position="21"/>
        <end position="38"/>
    </location>
</feature>
<feature type="transmembrane region" description="Helical" evidence="1">
    <location>
        <begin position="124"/>
        <end position="143"/>
    </location>
</feature>
<keyword evidence="1" id="KW-0472">Membrane</keyword>
<sequence>MERIKDFFHTTKIAFRETIKKLGKSYFVLIFVMVSTIFDNNEFGFGPVGSTIGGIIHYFIGVIITSFILQSLISVVKYGNTGKKSLENSMGNYFMPLIETMFWMYILDVVASLLLVNFPVRVNIIVRIIIQILTSALYEEIYLNNRYGIDAIRESIVFVKNNILNYGIFSLLFIALEFILSIYLGLGQAMSTNKIFACLIISLVHSFFMLFRGHLFKYLNEHPYRQRKFMRGFDD</sequence>